<evidence type="ECO:0000256" key="3">
    <source>
        <dbReference type="ARBA" id="ARBA00022701"/>
    </source>
</evidence>
<evidence type="ECO:0000256" key="4">
    <source>
        <dbReference type="ARBA" id="ARBA00022741"/>
    </source>
</evidence>
<evidence type="ECO:0000259" key="11">
    <source>
        <dbReference type="PROSITE" id="PS50067"/>
    </source>
</evidence>
<dbReference type="Gene3D" id="3.40.850.10">
    <property type="entry name" value="Kinesin motor domain"/>
    <property type="match status" value="1"/>
</dbReference>
<dbReference type="InterPro" id="IPR036961">
    <property type="entry name" value="Kinesin_motor_dom_sf"/>
</dbReference>
<sequence length="599" mass="68174">MAYGQTSTGKTYTVSRVGKDDPSERGIMVRALEDILANASRTFDTVEVSYLQLYLESIQDLLAPEKNNIPIVEDPKTGEVSLPGVAVVKLQDFDHCLQILQIGEANRHAANTNINTESSRSHAILMVYVRKSLPGKTENEAFASTRDKKTEMLLNNGGPKVLKSKLLLVDLAGSERIDKSGSEGRLLEEARSINLSLTSLGKCINAVAENSPHIPARDSKLTRLLRDSFGGSARTSLIVTISQSARNYAETASTILFGQRVGAYRNFVPFTFVCASFNRIEHAFSLAMTMVNTVKLKEEFNYESLCRKLEQQVDYLTAETERQNKQREDDKEKMERKINECQNSFIEAERNLAARSEFLKKENNRLEAEIKDLLNELNLQKDRNTSMSDEVARLEMSLNQNKSMLADTTQMYEKKITELMVQLEDEQARFRSVQEQLVKKKILLSNCQASYIQIQDQKEIDDLKMKLEEISESHENAIKKFQSIESENEDLLLEKEKLNEELCMMQQKASAEEKQRRYVEDECAKLKRRVLDSGDGFEDKISYTKKNVSEVPSAFEYAMCLPKAHQPRETLSSQKNTISKILEEGKIKFDHRDQPNDLI</sequence>
<dbReference type="InterPro" id="IPR001752">
    <property type="entry name" value="Kinesin_motor_dom"/>
</dbReference>
<gene>
    <name evidence="12" type="ORF">Syun_000766</name>
</gene>
<dbReference type="AlphaFoldDB" id="A0AAP0QA81"/>
<keyword evidence="4 8" id="KW-0547">Nucleotide-binding</keyword>
<dbReference type="Proteomes" id="UP001420932">
    <property type="component" value="Unassembled WGS sequence"/>
</dbReference>
<dbReference type="SUPFAM" id="SSF52540">
    <property type="entry name" value="P-loop containing nucleoside triphosphate hydrolases"/>
    <property type="match status" value="1"/>
</dbReference>
<reference evidence="12 13" key="1">
    <citation type="submission" date="2024-01" db="EMBL/GenBank/DDBJ databases">
        <title>Genome assemblies of Stephania.</title>
        <authorList>
            <person name="Yang L."/>
        </authorList>
    </citation>
    <scope>NUCLEOTIDE SEQUENCE [LARGE SCALE GENOMIC DNA]</scope>
    <source>
        <strain evidence="12">YNDBR</strain>
        <tissue evidence="12">Leaf</tissue>
    </source>
</reference>
<evidence type="ECO:0000256" key="8">
    <source>
        <dbReference type="PROSITE-ProRule" id="PRU00283"/>
    </source>
</evidence>
<comment type="caution">
    <text evidence="12">The sequence shown here is derived from an EMBL/GenBank/DDBJ whole genome shotgun (WGS) entry which is preliminary data.</text>
</comment>
<dbReference type="PRINTS" id="PR00380">
    <property type="entry name" value="KINESINHEAVY"/>
</dbReference>
<feature type="domain" description="Kinesin motor" evidence="11">
    <location>
        <begin position="1"/>
        <end position="264"/>
    </location>
</feature>
<dbReference type="PROSITE" id="PS00411">
    <property type="entry name" value="KINESIN_MOTOR_1"/>
    <property type="match status" value="1"/>
</dbReference>
<dbReference type="InterPro" id="IPR019821">
    <property type="entry name" value="Kinesin_motor_CS"/>
</dbReference>
<dbReference type="PANTHER" id="PTHR47970">
    <property type="entry name" value="KINESIN-LIKE PROTEIN KIF11"/>
    <property type="match status" value="1"/>
</dbReference>
<dbReference type="GO" id="GO:0008017">
    <property type="term" value="F:microtubule binding"/>
    <property type="evidence" value="ECO:0007669"/>
    <property type="project" value="InterPro"/>
</dbReference>
<dbReference type="GO" id="GO:0090307">
    <property type="term" value="P:mitotic spindle assembly"/>
    <property type="evidence" value="ECO:0007669"/>
    <property type="project" value="TreeGrafter"/>
</dbReference>
<keyword evidence="10" id="KW-0175">Coiled coil</keyword>
<dbReference type="PROSITE" id="PS50067">
    <property type="entry name" value="KINESIN_MOTOR_2"/>
    <property type="match status" value="1"/>
</dbReference>
<evidence type="ECO:0000256" key="7">
    <source>
        <dbReference type="ARBA" id="ARBA00023212"/>
    </source>
</evidence>
<evidence type="ECO:0000256" key="10">
    <source>
        <dbReference type="SAM" id="Coils"/>
    </source>
</evidence>
<dbReference type="GO" id="GO:0072686">
    <property type="term" value="C:mitotic spindle"/>
    <property type="evidence" value="ECO:0007669"/>
    <property type="project" value="TreeGrafter"/>
</dbReference>
<name>A0AAP0QA81_9MAGN</name>
<dbReference type="EMBL" id="JBBNAF010000001">
    <property type="protein sequence ID" value="KAK9168626.1"/>
    <property type="molecule type" value="Genomic_DNA"/>
</dbReference>
<dbReference type="GO" id="GO:0007018">
    <property type="term" value="P:microtubule-based movement"/>
    <property type="evidence" value="ECO:0007669"/>
    <property type="project" value="InterPro"/>
</dbReference>
<keyword evidence="5 8" id="KW-0067">ATP-binding</keyword>
<evidence type="ECO:0000256" key="2">
    <source>
        <dbReference type="ARBA" id="ARBA00022490"/>
    </source>
</evidence>
<dbReference type="PANTHER" id="PTHR47970:SF6">
    <property type="entry name" value="KINESIN-LIKE PROTEIN KIN-UC ISOFORM X1"/>
    <property type="match status" value="1"/>
</dbReference>
<dbReference type="GO" id="GO:0005524">
    <property type="term" value="F:ATP binding"/>
    <property type="evidence" value="ECO:0007669"/>
    <property type="project" value="UniProtKB-UniRule"/>
</dbReference>
<comment type="subcellular location">
    <subcellularLocation>
        <location evidence="1">Cytoplasm</location>
        <location evidence="1">Cytoskeleton</location>
    </subcellularLocation>
</comment>
<dbReference type="Pfam" id="PF00225">
    <property type="entry name" value="Kinesin"/>
    <property type="match status" value="1"/>
</dbReference>
<evidence type="ECO:0000256" key="5">
    <source>
        <dbReference type="ARBA" id="ARBA00022840"/>
    </source>
</evidence>
<keyword evidence="3 9" id="KW-0493">Microtubule</keyword>
<organism evidence="12 13">
    <name type="scientific">Stephania yunnanensis</name>
    <dbReference type="NCBI Taxonomy" id="152371"/>
    <lineage>
        <taxon>Eukaryota</taxon>
        <taxon>Viridiplantae</taxon>
        <taxon>Streptophyta</taxon>
        <taxon>Embryophyta</taxon>
        <taxon>Tracheophyta</taxon>
        <taxon>Spermatophyta</taxon>
        <taxon>Magnoliopsida</taxon>
        <taxon>Ranunculales</taxon>
        <taxon>Menispermaceae</taxon>
        <taxon>Menispermoideae</taxon>
        <taxon>Cissampelideae</taxon>
        <taxon>Stephania</taxon>
    </lineage>
</organism>
<evidence type="ECO:0000256" key="1">
    <source>
        <dbReference type="ARBA" id="ARBA00004245"/>
    </source>
</evidence>
<protein>
    <recommendedName>
        <fullName evidence="9">Kinesin-like protein</fullName>
    </recommendedName>
</protein>
<evidence type="ECO:0000256" key="6">
    <source>
        <dbReference type="ARBA" id="ARBA00023175"/>
    </source>
</evidence>
<feature type="binding site" evidence="8">
    <location>
        <begin position="4"/>
        <end position="11"/>
    </location>
    <ligand>
        <name>ATP</name>
        <dbReference type="ChEBI" id="CHEBI:30616"/>
    </ligand>
</feature>
<dbReference type="SMART" id="SM00129">
    <property type="entry name" value="KISc"/>
    <property type="match status" value="1"/>
</dbReference>
<keyword evidence="13" id="KW-1185">Reference proteome</keyword>
<dbReference type="InterPro" id="IPR047149">
    <property type="entry name" value="KIF11-like"/>
</dbReference>
<dbReference type="GO" id="GO:0051231">
    <property type="term" value="P:spindle elongation"/>
    <property type="evidence" value="ECO:0007669"/>
    <property type="project" value="TreeGrafter"/>
</dbReference>
<evidence type="ECO:0000313" key="13">
    <source>
        <dbReference type="Proteomes" id="UP001420932"/>
    </source>
</evidence>
<keyword evidence="7" id="KW-0206">Cytoskeleton</keyword>
<proteinExistence type="inferred from homology"/>
<evidence type="ECO:0000256" key="9">
    <source>
        <dbReference type="RuleBase" id="RU000394"/>
    </source>
</evidence>
<accession>A0AAP0QA81</accession>
<comment type="similarity">
    <text evidence="8 9">Belongs to the TRAFAC class myosin-kinesin ATPase superfamily. Kinesin family.</text>
</comment>
<evidence type="ECO:0000313" key="12">
    <source>
        <dbReference type="EMBL" id="KAK9168626.1"/>
    </source>
</evidence>
<keyword evidence="2" id="KW-0963">Cytoplasm</keyword>
<dbReference type="InterPro" id="IPR027417">
    <property type="entry name" value="P-loop_NTPase"/>
</dbReference>
<dbReference type="GO" id="GO:0008574">
    <property type="term" value="F:plus-end-directed microtubule motor activity"/>
    <property type="evidence" value="ECO:0007669"/>
    <property type="project" value="TreeGrafter"/>
</dbReference>
<feature type="coiled-coil region" evidence="10">
    <location>
        <begin position="460"/>
        <end position="529"/>
    </location>
</feature>
<feature type="coiled-coil region" evidence="10">
    <location>
        <begin position="306"/>
        <end position="436"/>
    </location>
</feature>
<keyword evidence="6 8" id="KW-0505">Motor protein</keyword>
<dbReference type="GO" id="GO:0005876">
    <property type="term" value="C:spindle microtubule"/>
    <property type="evidence" value="ECO:0007669"/>
    <property type="project" value="TreeGrafter"/>
</dbReference>